<dbReference type="GO" id="GO:0030151">
    <property type="term" value="F:molybdenum ion binding"/>
    <property type="evidence" value="ECO:0007669"/>
    <property type="project" value="InterPro"/>
</dbReference>
<dbReference type="Pfam" id="PF03404">
    <property type="entry name" value="Mo-co_dimer"/>
    <property type="match status" value="1"/>
</dbReference>
<keyword evidence="11" id="KW-0408">Iron</keyword>
<dbReference type="Gene3D" id="3.90.420.10">
    <property type="entry name" value="Oxidoreductase, molybdopterin-binding domain"/>
    <property type="match status" value="1"/>
</dbReference>
<dbReference type="PANTHER" id="PTHR19372:SF7">
    <property type="entry name" value="SULFITE OXIDASE, MITOCHONDRIAL"/>
    <property type="match status" value="1"/>
</dbReference>
<dbReference type="InterPro" id="IPR000572">
    <property type="entry name" value="OxRdtase_Mopterin-bd_dom"/>
</dbReference>
<dbReference type="FunFam" id="3.90.420.10:FF:000002">
    <property type="entry name" value="sulfite oxidase, mitochondrial"/>
    <property type="match status" value="1"/>
</dbReference>
<dbReference type="Gene3D" id="3.10.120.10">
    <property type="entry name" value="Cytochrome b5-like heme/steroid binding domain"/>
    <property type="match status" value="1"/>
</dbReference>
<evidence type="ECO:0000256" key="6">
    <source>
        <dbReference type="ARBA" id="ARBA00012505"/>
    </source>
</evidence>
<evidence type="ECO:0000313" key="14">
    <source>
        <dbReference type="EMBL" id="CAH0553952.1"/>
    </source>
</evidence>
<comment type="pathway">
    <text evidence="5">Energy metabolism; sulfur metabolism.</text>
</comment>
<dbReference type="InterPro" id="IPR014756">
    <property type="entry name" value="Ig_E-set"/>
</dbReference>
<proteinExistence type="predicted"/>
<dbReference type="PRINTS" id="PR00407">
    <property type="entry name" value="EUMOPTERIN"/>
</dbReference>
<evidence type="ECO:0000259" key="13">
    <source>
        <dbReference type="SMART" id="SM01117"/>
    </source>
</evidence>
<comment type="cofactor">
    <cofactor evidence="2">
        <name>heme b</name>
        <dbReference type="ChEBI" id="CHEBI:60344"/>
    </cofactor>
</comment>
<dbReference type="Proteomes" id="UP001154078">
    <property type="component" value="Chromosome 3"/>
</dbReference>
<evidence type="ECO:0000256" key="5">
    <source>
        <dbReference type="ARBA" id="ARBA00004971"/>
    </source>
</evidence>
<dbReference type="PROSITE" id="PS00191">
    <property type="entry name" value="CYTOCHROME_B5_1"/>
    <property type="match status" value="1"/>
</dbReference>
<reference evidence="14" key="1">
    <citation type="submission" date="2021-12" db="EMBL/GenBank/DDBJ databases">
        <authorList>
            <person name="King R."/>
        </authorList>
    </citation>
    <scope>NUCLEOTIDE SEQUENCE</scope>
</reference>
<dbReference type="Gene3D" id="2.60.40.650">
    <property type="match status" value="1"/>
</dbReference>
<comment type="cofactor">
    <cofactor evidence="1">
        <name>Mo-molybdopterin</name>
        <dbReference type="ChEBI" id="CHEBI:71302"/>
    </cofactor>
</comment>
<comment type="pathway">
    <text evidence="4">Sulfur metabolism.</text>
</comment>
<dbReference type="CDD" id="cd02111">
    <property type="entry name" value="eukary_SO_Moco"/>
    <property type="match status" value="1"/>
</dbReference>
<evidence type="ECO:0000313" key="15">
    <source>
        <dbReference type="Proteomes" id="UP001154078"/>
    </source>
</evidence>
<dbReference type="SUPFAM" id="SSF56524">
    <property type="entry name" value="Oxidoreductase molybdopterin-binding domain"/>
    <property type="match status" value="1"/>
</dbReference>
<evidence type="ECO:0000256" key="1">
    <source>
        <dbReference type="ARBA" id="ARBA00001924"/>
    </source>
</evidence>
<dbReference type="AlphaFoldDB" id="A0A9P0B2C6"/>
<evidence type="ECO:0000256" key="3">
    <source>
        <dbReference type="ARBA" id="ARBA00004569"/>
    </source>
</evidence>
<keyword evidence="7" id="KW-0500">Molybdenum</keyword>
<keyword evidence="15" id="KW-1185">Reference proteome</keyword>
<evidence type="ECO:0000256" key="12">
    <source>
        <dbReference type="ARBA" id="ARBA00023128"/>
    </source>
</evidence>
<feature type="domain" description="Cytochrome b5 heme-binding" evidence="13">
    <location>
        <begin position="89"/>
        <end position="164"/>
    </location>
</feature>
<keyword evidence="9" id="KW-0479">Metal-binding</keyword>
<dbReference type="Pfam" id="PF00174">
    <property type="entry name" value="Oxidored_molyb"/>
    <property type="match status" value="1"/>
</dbReference>
<sequence>MIKSLRPTLSSNRLINQLFRTLSQSNGYENDNRDKNYNKNNNGQYLVLGTTVAFIGYQIYDITRKKVYADAQIEVDYDVGKHKQNLPTYTVEEVSQHTEQSTGIWVTYKEGVYDVTNFVNEHPGGEQILIAAGSSVEPFWMLYAVHKNPHVYELLESFRIGNLSNVDAVSLTQDMSDPYGRDPKRHNALIPASKKPFNAETLPSLLVENFITPNELFYVRNHLPVPNINPETYELEIEIEGRKKSKVFTLEDLKKMPCRTITTTIMCAGNRRSEMTKIKPVKGLNWGAAAIGTAKFKGVPLREVLKLAGLSEEDEENFKHVQFEGDDVDVTGKMYGASIPIWKAVDKRGDVILAYEMNGVPIPRDHGFPIRVIVPGIVGARNVKWLTKVVISKKESDSHWQQNDYKGFSPSTDWDTVDFKKSPAIQELPVISAIGKPLDGDTVKVEDGHILVKGYAWSGGGQKIVRVDLTSDGGKTWHVANLDHQDPAEPPRHWTWTLWSAKIPVDKNTKNMEIWAKAVDSNYNTQPEGFENIWNLRGVLSNAYHRINIKLEH</sequence>
<dbReference type="InterPro" id="IPR036374">
    <property type="entry name" value="OxRdtase_Mopterin-bd_sf"/>
</dbReference>
<gene>
    <name evidence="14" type="ORF">MELIAE_LOCUS5828</name>
</gene>
<dbReference type="SUPFAM" id="SSF81296">
    <property type="entry name" value="E set domains"/>
    <property type="match status" value="1"/>
</dbReference>
<dbReference type="InterPro" id="IPR008335">
    <property type="entry name" value="Mopterin_OxRdtase_euk"/>
</dbReference>
<dbReference type="InterPro" id="IPR018506">
    <property type="entry name" value="Cyt_B5_heme-BS"/>
</dbReference>
<keyword evidence="10" id="KW-0560">Oxidoreductase</keyword>
<dbReference type="EMBL" id="OV121134">
    <property type="protein sequence ID" value="CAH0553952.1"/>
    <property type="molecule type" value="Genomic_DNA"/>
</dbReference>
<evidence type="ECO:0000256" key="7">
    <source>
        <dbReference type="ARBA" id="ARBA00022505"/>
    </source>
</evidence>
<comment type="subcellular location">
    <subcellularLocation>
        <location evidence="3">Mitochondrion intermembrane space</location>
    </subcellularLocation>
</comment>
<dbReference type="InterPro" id="IPR005066">
    <property type="entry name" value="MoCF_OxRdtse_dimer"/>
</dbReference>
<dbReference type="GO" id="GO:0005758">
    <property type="term" value="C:mitochondrial intermembrane space"/>
    <property type="evidence" value="ECO:0007669"/>
    <property type="project" value="UniProtKB-SubCell"/>
</dbReference>
<dbReference type="SUPFAM" id="SSF55856">
    <property type="entry name" value="Cytochrome b5-like heme/steroid binding domain"/>
    <property type="match status" value="1"/>
</dbReference>
<dbReference type="FunFam" id="2.60.40.650:FF:000009">
    <property type="entry name" value="probable sulfite oxidase, mitochondrial"/>
    <property type="match status" value="1"/>
</dbReference>
<dbReference type="InterPro" id="IPR036400">
    <property type="entry name" value="Cyt_B5-like_heme/steroid_sf"/>
</dbReference>
<keyword evidence="12" id="KW-0496">Mitochondrion</keyword>
<dbReference type="FunFam" id="3.10.120.10:FF:000007">
    <property type="entry name" value="Sulfite oxidase, mitochondrial"/>
    <property type="match status" value="1"/>
</dbReference>
<dbReference type="OrthoDB" id="10051395at2759"/>
<dbReference type="GO" id="GO:0006790">
    <property type="term" value="P:sulfur compound metabolic process"/>
    <property type="evidence" value="ECO:0007669"/>
    <property type="project" value="TreeGrafter"/>
</dbReference>
<evidence type="ECO:0000256" key="9">
    <source>
        <dbReference type="ARBA" id="ARBA00022723"/>
    </source>
</evidence>
<evidence type="ECO:0000256" key="8">
    <source>
        <dbReference type="ARBA" id="ARBA00022617"/>
    </source>
</evidence>
<dbReference type="Pfam" id="PF00173">
    <property type="entry name" value="Cyt-b5"/>
    <property type="match status" value="1"/>
</dbReference>
<dbReference type="GO" id="GO:0008482">
    <property type="term" value="F:sulfite oxidase activity"/>
    <property type="evidence" value="ECO:0007669"/>
    <property type="project" value="UniProtKB-EC"/>
</dbReference>
<dbReference type="GO" id="GO:0043546">
    <property type="term" value="F:molybdopterin cofactor binding"/>
    <property type="evidence" value="ECO:0007669"/>
    <property type="project" value="TreeGrafter"/>
</dbReference>
<evidence type="ECO:0000256" key="10">
    <source>
        <dbReference type="ARBA" id="ARBA00023002"/>
    </source>
</evidence>
<evidence type="ECO:0000256" key="4">
    <source>
        <dbReference type="ARBA" id="ARBA00004678"/>
    </source>
</evidence>
<accession>A0A9P0B2C6</accession>
<dbReference type="EC" id="1.8.3.1" evidence="6"/>
<dbReference type="PANTHER" id="PTHR19372">
    <property type="entry name" value="SULFITE REDUCTASE"/>
    <property type="match status" value="1"/>
</dbReference>
<evidence type="ECO:0000256" key="11">
    <source>
        <dbReference type="ARBA" id="ARBA00023004"/>
    </source>
</evidence>
<organism evidence="14 15">
    <name type="scientific">Brassicogethes aeneus</name>
    <name type="common">Rape pollen beetle</name>
    <name type="synonym">Meligethes aeneus</name>
    <dbReference type="NCBI Taxonomy" id="1431903"/>
    <lineage>
        <taxon>Eukaryota</taxon>
        <taxon>Metazoa</taxon>
        <taxon>Ecdysozoa</taxon>
        <taxon>Arthropoda</taxon>
        <taxon>Hexapoda</taxon>
        <taxon>Insecta</taxon>
        <taxon>Pterygota</taxon>
        <taxon>Neoptera</taxon>
        <taxon>Endopterygota</taxon>
        <taxon>Coleoptera</taxon>
        <taxon>Polyphaga</taxon>
        <taxon>Cucujiformia</taxon>
        <taxon>Nitidulidae</taxon>
        <taxon>Meligethinae</taxon>
        <taxon>Brassicogethes</taxon>
    </lineage>
</organism>
<protein>
    <recommendedName>
        <fullName evidence="6">sulfite oxidase</fullName>
        <ecNumber evidence="6">1.8.3.1</ecNumber>
    </recommendedName>
</protein>
<evidence type="ECO:0000256" key="2">
    <source>
        <dbReference type="ARBA" id="ARBA00001970"/>
    </source>
</evidence>
<dbReference type="InterPro" id="IPR001199">
    <property type="entry name" value="Cyt_B5-like_heme/steroid-bd"/>
</dbReference>
<dbReference type="PRINTS" id="PR00363">
    <property type="entry name" value="CYTOCHROMEB5"/>
</dbReference>
<dbReference type="GO" id="GO:0020037">
    <property type="term" value="F:heme binding"/>
    <property type="evidence" value="ECO:0007669"/>
    <property type="project" value="InterPro"/>
</dbReference>
<keyword evidence="8" id="KW-0349">Heme</keyword>
<dbReference type="SMART" id="SM01117">
    <property type="entry name" value="Cyt-b5"/>
    <property type="match status" value="1"/>
</dbReference>
<name>A0A9P0B2C6_BRAAE</name>